<keyword evidence="5 12" id="KW-1133">Transmembrane helix</keyword>
<reference evidence="13" key="1">
    <citation type="submission" date="2019-08" db="EMBL/GenBank/DDBJ databases">
        <title>The improved chromosome-level genome for the pearl oyster Pinctada fucata martensii using PacBio sequencing and Hi-C.</title>
        <authorList>
            <person name="Zheng Z."/>
        </authorList>
    </citation>
    <scope>NUCLEOTIDE SEQUENCE</scope>
    <source>
        <strain evidence="13">ZZ-2019</strain>
        <tissue evidence="13">Adductor muscle</tissue>
    </source>
</reference>
<proteinExistence type="inferred from homology"/>
<evidence type="ECO:0000256" key="7">
    <source>
        <dbReference type="ARBA" id="ARBA00023065"/>
    </source>
</evidence>
<comment type="subcellular location">
    <subcellularLocation>
        <location evidence="1">Membrane</location>
        <topology evidence="1">Multi-pass membrane protein</topology>
    </subcellularLocation>
</comment>
<dbReference type="GO" id="GO:0015280">
    <property type="term" value="F:ligand-gated sodium channel activity"/>
    <property type="evidence" value="ECO:0007669"/>
    <property type="project" value="TreeGrafter"/>
</dbReference>
<evidence type="ECO:0000256" key="11">
    <source>
        <dbReference type="RuleBase" id="RU000679"/>
    </source>
</evidence>
<evidence type="ECO:0000313" key="13">
    <source>
        <dbReference type="EMBL" id="KAK3094528.1"/>
    </source>
</evidence>
<keyword evidence="3 11" id="KW-0894">Sodium channel</keyword>
<sequence>MGKCFTFNNYDAINGVRTISRTGSLLSLTLYLRIDQNEYVYNNFMAAGVKFLVHDPHEEPDMVNLGYLASPGYSVNAAIKMTKYKYLPSPYLAFGDGYCLDTKSSTFKNHLKYYEHYSESACLRECKRNIIVGNETICSLSEFYLCYDHEAYIFDSDTSSLQKCDCPKPCQFTQYTALSSSAVFPARVYDPPLYLMGMTNLRDDYIELNIFYESLTYQYVEQIPQFTIESIIGILGGQMGIFLGASLLTLSELVEFGILSLYVLLKRFCIKVRGTRIKTTEGFPDARDAKVVRW</sequence>
<evidence type="ECO:0000256" key="10">
    <source>
        <dbReference type="ARBA" id="ARBA00023303"/>
    </source>
</evidence>
<keyword evidence="9 11" id="KW-0739">Sodium transport</keyword>
<dbReference type="Gene3D" id="2.60.470.10">
    <property type="entry name" value="Acid-sensing ion channels like domains"/>
    <property type="match status" value="1"/>
</dbReference>
<protein>
    <submittedName>
        <fullName evidence="13">Uncharacterized protein</fullName>
    </submittedName>
</protein>
<evidence type="ECO:0000256" key="4">
    <source>
        <dbReference type="ARBA" id="ARBA00022692"/>
    </source>
</evidence>
<keyword evidence="2 11" id="KW-0813">Transport</keyword>
<dbReference type="Pfam" id="PF00858">
    <property type="entry name" value="ASC"/>
    <property type="match status" value="1"/>
</dbReference>
<dbReference type="Proteomes" id="UP001186944">
    <property type="component" value="Unassembled WGS sequence"/>
</dbReference>
<evidence type="ECO:0000256" key="5">
    <source>
        <dbReference type="ARBA" id="ARBA00022989"/>
    </source>
</evidence>
<keyword evidence="8 12" id="KW-0472">Membrane</keyword>
<evidence type="ECO:0000256" key="6">
    <source>
        <dbReference type="ARBA" id="ARBA00023053"/>
    </source>
</evidence>
<name>A0AA88XYX5_PINIB</name>
<evidence type="ECO:0000256" key="3">
    <source>
        <dbReference type="ARBA" id="ARBA00022461"/>
    </source>
</evidence>
<comment type="similarity">
    <text evidence="11">Belongs to the amiloride-sensitive sodium channel (TC 1.A.6) family.</text>
</comment>
<evidence type="ECO:0000256" key="8">
    <source>
        <dbReference type="ARBA" id="ARBA00023136"/>
    </source>
</evidence>
<dbReference type="Gene3D" id="1.10.287.770">
    <property type="entry name" value="YojJ-like"/>
    <property type="match status" value="1"/>
</dbReference>
<dbReference type="EMBL" id="VSWD01000008">
    <property type="protein sequence ID" value="KAK3094528.1"/>
    <property type="molecule type" value="Genomic_DNA"/>
</dbReference>
<keyword evidence="7 11" id="KW-0406">Ion transport</keyword>
<keyword evidence="4 11" id="KW-0812">Transmembrane</keyword>
<organism evidence="13 14">
    <name type="scientific">Pinctada imbricata</name>
    <name type="common">Atlantic pearl-oyster</name>
    <name type="synonym">Pinctada martensii</name>
    <dbReference type="NCBI Taxonomy" id="66713"/>
    <lineage>
        <taxon>Eukaryota</taxon>
        <taxon>Metazoa</taxon>
        <taxon>Spiralia</taxon>
        <taxon>Lophotrochozoa</taxon>
        <taxon>Mollusca</taxon>
        <taxon>Bivalvia</taxon>
        <taxon>Autobranchia</taxon>
        <taxon>Pteriomorphia</taxon>
        <taxon>Pterioida</taxon>
        <taxon>Pterioidea</taxon>
        <taxon>Pteriidae</taxon>
        <taxon>Pinctada</taxon>
    </lineage>
</organism>
<evidence type="ECO:0000256" key="12">
    <source>
        <dbReference type="SAM" id="Phobius"/>
    </source>
</evidence>
<keyword evidence="10 11" id="KW-0407">Ion channel</keyword>
<dbReference type="AlphaFoldDB" id="A0AA88XYX5"/>
<dbReference type="InterPro" id="IPR001873">
    <property type="entry name" value="ENaC"/>
</dbReference>
<keyword evidence="6" id="KW-0915">Sodium</keyword>
<gene>
    <name evidence="13" type="ORF">FSP39_002914</name>
</gene>
<accession>A0AA88XYX5</accession>
<evidence type="ECO:0000256" key="9">
    <source>
        <dbReference type="ARBA" id="ARBA00023201"/>
    </source>
</evidence>
<evidence type="ECO:0000313" key="14">
    <source>
        <dbReference type="Proteomes" id="UP001186944"/>
    </source>
</evidence>
<evidence type="ECO:0000256" key="2">
    <source>
        <dbReference type="ARBA" id="ARBA00022448"/>
    </source>
</evidence>
<comment type="caution">
    <text evidence="13">The sequence shown here is derived from an EMBL/GenBank/DDBJ whole genome shotgun (WGS) entry which is preliminary data.</text>
</comment>
<dbReference type="PRINTS" id="PR01078">
    <property type="entry name" value="AMINACHANNEL"/>
</dbReference>
<feature type="transmembrane region" description="Helical" evidence="12">
    <location>
        <begin position="239"/>
        <end position="265"/>
    </location>
</feature>
<dbReference type="PANTHER" id="PTHR11690:SF222">
    <property type="entry name" value="AMILORIDE-SENSITIVE SODIUM CHANNEL SUBUNIT GAMMA"/>
    <property type="match status" value="1"/>
</dbReference>
<dbReference type="PANTHER" id="PTHR11690">
    <property type="entry name" value="AMILORIDE-SENSITIVE SODIUM CHANNEL-RELATED"/>
    <property type="match status" value="1"/>
</dbReference>
<keyword evidence="14" id="KW-1185">Reference proteome</keyword>
<evidence type="ECO:0000256" key="1">
    <source>
        <dbReference type="ARBA" id="ARBA00004141"/>
    </source>
</evidence>
<dbReference type="GO" id="GO:0005886">
    <property type="term" value="C:plasma membrane"/>
    <property type="evidence" value="ECO:0007669"/>
    <property type="project" value="TreeGrafter"/>
</dbReference>